<evidence type="ECO:0000313" key="2">
    <source>
        <dbReference type="Proteomes" id="UP000308886"/>
    </source>
</evidence>
<dbReference type="Proteomes" id="UP000308886">
    <property type="component" value="Unassembled WGS sequence"/>
</dbReference>
<gene>
    <name evidence="1" type="ORF">E5358_03400</name>
</gene>
<dbReference type="EMBL" id="SRZC01000004">
    <property type="protein sequence ID" value="TGX83316.1"/>
    <property type="molecule type" value="Genomic_DNA"/>
</dbReference>
<sequence length="505" mass="55878">MSETNSLPNRMPLTIIQAAIDRILSAGVPPAKFHEPISNMAQSVKRMRRLTDQLLLFRKMQAGKLSVAVQPTDLPQFLKNIFLTFHEVAEQRKITAEFLPQSRHFHVPVDHDYIDKAVYNLLSNAFKYTPSGGIVTMKVKQNEQDSTVAIIVEDSGCGISKEKQKHLFDRYVTGKISSDSIGIGLNLTASLIEAHHGSISYCERNGGGSVFTLTIPANEDAYSQSERLQASAIQIQTSSAERNNTSLYKAMRAQPLNSQRILIVEDDNDVALLVQQEINELFYTDIASNASEALRKMESESYDLVITDMTMPKMSGLAMAKHIRQGVHNPHVPIIILTGKIDDDLKTKALLTGINVFMTKPFNAEQLRAHCVNLVKSSSSLVQPPSVQTERVISDNRQARFLSQLNQAIDAHIDDTTLNVDTLTEILKVSRSALNTKVRTLTGLSPAELIRSKRISQAKHLLRETDMSIGEIGNKVGMPSPQSFNATFKKITGLSPSEFRKGGVA</sequence>
<keyword evidence="1" id="KW-0808">Transferase</keyword>
<proteinExistence type="predicted"/>
<reference evidence="1" key="1">
    <citation type="submission" date="2019-04" db="EMBL/GenBank/DDBJ databases">
        <title>Microbes associate with the intestines of laboratory mice.</title>
        <authorList>
            <person name="Navarre W."/>
            <person name="Wong E."/>
            <person name="Huang K."/>
            <person name="Tropini C."/>
            <person name="Ng K."/>
            <person name="Yu B."/>
        </authorList>
    </citation>
    <scope>NUCLEOTIDE SEQUENCE</scope>
    <source>
        <strain evidence="1">NM73_A23</strain>
    </source>
</reference>
<keyword evidence="1" id="KW-0418">Kinase</keyword>
<organism evidence="1 2">
    <name type="scientific">Palleniella muris</name>
    <dbReference type="NCBI Taxonomy" id="3038145"/>
    <lineage>
        <taxon>Bacteria</taxon>
        <taxon>Pseudomonadati</taxon>
        <taxon>Bacteroidota</taxon>
        <taxon>Bacteroidia</taxon>
        <taxon>Bacteroidales</taxon>
        <taxon>Prevotellaceae</taxon>
        <taxon>Palleniella</taxon>
    </lineage>
</organism>
<comment type="caution">
    <text evidence="1">The sequence shown here is derived from an EMBL/GenBank/DDBJ whole genome shotgun (WGS) entry which is preliminary data.</text>
</comment>
<protein>
    <submittedName>
        <fullName evidence="1">Hybrid sensor histidine kinase/response regulator</fullName>
    </submittedName>
</protein>
<accession>A0AC61QS92</accession>
<name>A0AC61QS92_9BACT</name>
<evidence type="ECO:0000313" key="1">
    <source>
        <dbReference type="EMBL" id="TGX83316.1"/>
    </source>
</evidence>
<keyword evidence="2" id="KW-1185">Reference proteome</keyword>